<accession>A0A7W4J433</accession>
<dbReference type="Proteomes" id="UP000577891">
    <property type="component" value="Unassembled WGS sequence"/>
</dbReference>
<name>A0A7W4J433_9PROT</name>
<sequence length="115" mass="12428">MTDKNSVHTQNKIPWSIRGISPNAKSFASVQARKAGINVGEWVELAILEKAKNDRSGGRSVAVKEQKPVDATQVNGLLDMMQKLTASGVEIPASLSRKTSSLLSKVATDIKRGHF</sequence>
<keyword evidence="2" id="KW-1185">Reference proteome</keyword>
<comment type="caution">
    <text evidence="1">The sequence shown here is derived from an EMBL/GenBank/DDBJ whole genome shotgun (WGS) entry which is preliminary data.</text>
</comment>
<dbReference type="AlphaFoldDB" id="A0A7W4J433"/>
<gene>
    <name evidence="1" type="ORF">HLH35_18450</name>
</gene>
<evidence type="ECO:0000313" key="2">
    <source>
        <dbReference type="Proteomes" id="UP000577891"/>
    </source>
</evidence>
<reference evidence="1 2" key="1">
    <citation type="submission" date="2020-04" db="EMBL/GenBank/DDBJ databases">
        <title>Description of novel Gluconacetobacter.</title>
        <authorList>
            <person name="Sombolestani A."/>
        </authorList>
    </citation>
    <scope>NUCLEOTIDE SEQUENCE [LARGE SCALE GENOMIC DNA]</scope>
    <source>
        <strain evidence="1 2">LMG 27724</strain>
    </source>
</reference>
<proteinExistence type="predicted"/>
<protein>
    <submittedName>
        <fullName evidence="1">Uncharacterized protein</fullName>
    </submittedName>
</protein>
<organism evidence="1 2">
    <name type="scientific">Gluconacetobacter asukensis</name>
    <dbReference type="NCBI Taxonomy" id="1017181"/>
    <lineage>
        <taxon>Bacteria</taxon>
        <taxon>Pseudomonadati</taxon>
        <taxon>Pseudomonadota</taxon>
        <taxon>Alphaproteobacteria</taxon>
        <taxon>Acetobacterales</taxon>
        <taxon>Acetobacteraceae</taxon>
        <taxon>Gluconacetobacter</taxon>
    </lineage>
</organism>
<dbReference type="EMBL" id="JABEQE010000027">
    <property type="protein sequence ID" value="MBB2174068.1"/>
    <property type="molecule type" value="Genomic_DNA"/>
</dbReference>
<evidence type="ECO:0000313" key="1">
    <source>
        <dbReference type="EMBL" id="MBB2174068.1"/>
    </source>
</evidence>
<dbReference type="RefSeq" id="WP_182980539.1">
    <property type="nucleotide sequence ID" value="NZ_BAABGB010000053.1"/>
</dbReference>